<name>A0ABN2LGW7_9MICO</name>
<dbReference type="PANTHER" id="PTHR30622">
    <property type="entry name" value="UNDECAPRENYL-DIPHOSPHATASE"/>
    <property type="match status" value="1"/>
</dbReference>
<keyword evidence="10 17" id="KW-1133">Transmembrane helix</keyword>
<keyword evidence="19" id="KW-1185">Reference proteome</keyword>
<organism evidence="18 19">
    <name type="scientific">Nostocoides veronense</name>
    <dbReference type="NCBI Taxonomy" id="330836"/>
    <lineage>
        <taxon>Bacteria</taxon>
        <taxon>Bacillati</taxon>
        <taxon>Actinomycetota</taxon>
        <taxon>Actinomycetes</taxon>
        <taxon>Micrococcales</taxon>
        <taxon>Intrasporangiaceae</taxon>
        <taxon>Nostocoides</taxon>
    </lineage>
</organism>
<evidence type="ECO:0000256" key="9">
    <source>
        <dbReference type="ARBA" id="ARBA00022984"/>
    </source>
</evidence>
<gene>
    <name evidence="17" type="primary">uppP</name>
    <name evidence="18" type="ORF">GCM10009811_09280</name>
</gene>
<evidence type="ECO:0000256" key="1">
    <source>
        <dbReference type="ARBA" id="ARBA00004651"/>
    </source>
</evidence>
<evidence type="ECO:0000256" key="8">
    <source>
        <dbReference type="ARBA" id="ARBA00022960"/>
    </source>
</evidence>
<evidence type="ECO:0000256" key="11">
    <source>
        <dbReference type="ARBA" id="ARBA00023136"/>
    </source>
</evidence>
<keyword evidence="11 17" id="KW-0472">Membrane</keyword>
<keyword evidence="13 17" id="KW-0961">Cell wall biogenesis/degradation</keyword>
<evidence type="ECO:0000256" key="6">
    <source>
        <dbReference type="ARBA" id="ARBA00022692"/>
    </source>
</evidence>
<feature type="transmembrane region" description="Helical" evidence="17">
    <location>
        <begin position="261"/>
        <end position="282"/>
    </location>
</feature>
<feature type="transmembrane region" description="Helical" evidence="17">
    <location>
        <begin position="44"/>
        <end position="64"/>
    </location>
</feature>
<proteinExistence type="inferred from homology"/>
<evidence type="ECO:0000256" key="5">
    <source>
        <dbReference type="ARBA" id="ARBA00022475"/>
    </source>
</evidence>
<reference evidence="18 19" key="1">
    <citation type="journal article" date="2019" name="Int. J. Syst. Evol. Microbiol.">
        <title>The Global Catalogue of Microorganisms (GCM) 10K type strain sequencing project: providing services to taxonomists for standard genome sequencing and annotation.</title>
        <authorList>
            <consortium name="The Broad Institute Genomics Platform"/>
            <consortium name="The Broad Institute Genome Sequencing Center for Infectious Disease"/>
            <person name="Wu L."/>
            <person name="Ma J."/>
        </authorList>
    </citation>
    <scope>NUCLEOTIDE SEQUENCE [LARGE SCALE GENOMIC DNA]</scope>
    <source>
        <strain evidence="18 19">JCM 15592</strain>
    </source>
</reference>
<keyword evidence="5 17" id="KW-1003">Cell membrane</keyword>
<dbReference type="HAMAP" id="MF_01006">
    <property type="entry name" value="Undec_diphosphatase"/>
    <property type="match status" value="1"/>
</dbReference>
<dbReference type="EMBL" id="BAAAPO010000015">
    <property type="protein sequence ID" value="GAA1786352.1"/>
    <property type="molecule type" value="Genomic_DNA"/>
</dbReference>
<evidence type="ECO:0000256" key="10">
    <source>
        <dbReference type="ARBA" id="ARBA00022989"/>
    </source>
</evidence>
<evidence type="ECO:0000256" key="16">
    <source>
        <dbReference type="ARBA" id="ARBA00047594"/>
    </source>
</evidence>
<dbReference type="NCBIfam" id="NF001392">
    <property type="entry name" value="PRK00281.2-1"/>
    <property type="match status" value="1"/>
</dbReference>
<comment type="function">
    <text evidence="17">Catalyzes the dephosphorylation of undecaprenyl diphosphate (UPP). Confers resistance to bacitracin.</text>
</comment>
<dbReference type="RefSeq" id="WP_344081979.1">
    <property type="nucleotide sequence ID" value="NZ_BAAAPO010000015.1"/>
</dbReference>
<keyword evidence="12 17" id="KW-0046">Antibiotic resistance</keyword>
<feature type="transmembrane region" description="Helical" evidence="17">
    <location>
        <begin position="198"/>
        <end position="216"/>
    </location>
</feature>
<comment type="catalytic activity">
    <reaction evidence="16 17">
        <text>di-trans,octa-cis-undecaprenyl diphosphate + H2O = di-trans,octa-cis-undecaprenyl phosphate + phosphate + H(+)</text>
        <dbReference type="Rhea" id="RHEA:28094"/>
        <dbReference type="ChEBI" id="CHEBI:15377"/>
        <dbReference type="ChEBI" id="CHEBI:15378"/>
        <dbReference type="ChEBI" id="CHEBI:43474"/>
        <dbReference type="ChEBI" id="CHEBI:58405"/>
        <dbReference type="ChEBI" id="CHEBI:60392"/>
        <dbReference type="EC" id="3.6.1.27"/>
    </reaction>
</comment>
<dbReference type="Proteomes" id="UP001499938">
    <property type="component" value="Unassembled WGS sequence"/>
</dbReference>
<dbReference type="PANTHER" id="PTHR30622:SF3">
    <property type="entry name" value="UNDECAPRENYL-DIPHOSPHATASE"/>
    <property type="match status" value="1"/>
</dbReference>
<evidence type="ECO:0000256" key="2">
    <source>
        <dbReference type="ARBA" id="ARBA00010621"/>
    </source>
</evidence>
<evidence type="ECO:0000256" key="4">
    <source>
        <dbReference type="ARBA" id="ARBA00021581"/>
    </source>
</evidence>
<evidence type="ECO:0000256" key="13">
    <source>
        <dbReference type="ARBA" id="ARBA00023316"/>
    </source>
</evidence>
<comment type="subcellular location">
    <subcellularLocation>
        <location evidence="1 17">Cell membrane</location>
        <topology evidence="1 17">Multi-pass membrane protein</topology>
    </subcellularLocation>
</comment>
<evidence type="ECO:0000256" key="7">
    <source>
        <dbReference type="ARBA" id="ARBA00022801"/>
    </source>
</evidence>
<evidence type="ECO:0000256" key="14">
    <source>
        <dbReference type="ARBA" id="ARBA00032707"/>
    </source>
</evidence>
<feature type="transmembrane region" description="Helical" evidence="17">
    <location>
        <begin position="118"/>
        <end position="136"/>
    </location>
</feature>
<feature type="transmembrane region" description="Helical" evidence="17">
    <location>
        <begin position="90"/>
        <end position="112"/>
    </location>
</feature>
<evidence type="ECO:0000313" key="18">
    <source>
        <dbReference type="EMBL" id="GAA1786352.1"/>
    </source>
</evidence>
<evidence type="ECO:0000313" key="19">
    <source>
        <dbReference type="Proteomes" id="UP001499938"/>
    </source>
</evidence>
<comment type="similarity">
    <text evidence="2 17">Belongs to the UppP family.</text>
</comment>
<evidence type="ECO:0000256" key="3">
    <source>
        <dbReference type="ARBA" id="ARBA00012374"/>
    </source>
</evidence>
<dbReference type="EC" id="3.6.1.27" evidence="3 17"/>
<comment type="miscellaneous">
    <text evidence="17">Bacitracin is thought to be involved in the inhibition of peptidoglycan synthesis by sequestering undecaprenyl diphosphate, thereby reducing the pool of lipid carrier available.</text>
</comment>
<keyword evidence="6 17" id="KW-0812">Transmembrane</keyword>
<dbReference type="NCBIfam" id="TIGR00753">
    <property type="entry name" value="undec_PP_bacA"/>
    <property type="match status" value="1"/>
</dbReference>
<dbReference type="InterPro" id="IPR003824">
    <property type="entry name" value="UppP"/>
</dbReference>
<evidence type="ECO:0000256" key="17">
    <source>
        <dbReference type="HAMAP-Rule" id="MF_01006"/>
    </source>
</evidence>
<evidence type="ECO:0000256" key="12">
    <source>
        <dbReference type="ARBA" id="ARBA00023251"/>
    </source>
</evidence>
<keyword evidence="7 17" id="KW-0378">Hydrolase</keyword>
<accession>A0ABN2LGW7</accession>
<comment type="caution">
    <text evidence="18">The sequence shown here is derived from an EMBL/GenBank/DDBJ whole genome shotgun (WGS) entry which is preliminary data.</text>
</comment>
<sequence>MLSYFDAIVLGIVEGLTEFLPVSSTGHLTIAEKVLGLSVDDKAVTAYTVIIQFGAIVATFLYFAKKIARLFMAWVRGLTNTEARGHDYNLAWAVIVGSLPVGIVGFLARNVIEGPLRSLWVVAIALVLWSGVMFVAERRHDVLEKQGAQRGEGQVGVKDGLLIGLMQCFSLIPGVSRSGATISAGLLRGIDRVTATELSFFMAIPALTAAGAFQAVEQRHDLAGLGMGQMVVGIVVAFVVAYASIAWLLKFVANNSLMAFINYRILAGLGLALALGMGWIAAT</sequence>
<feature type="transmembrane region" description="Helical" evidence="17">
    <location>
        <begin position="228"/>
        <end position="249"/>
    </location>
</feature>
<keyword evidence="8 17" id="KW-0133">Cell shape</keyword>
<evidence type="ECO:0000256" key="15">
    <source>
        <dbReference type="ARBA" id="ARBA00032932"/>
    </source>
</evidence>
<keyword evidence="9 17" id="KW-0573">Peptidoglycan synthesis</keyword>
<dbReference type="Pfam" id="PF02673">
    <property type="entry name" value="BacA"/>
    <property type="match status" value="1"/>
</dbReference>
<protein>
    <recommendedName>
        <fullName evidence="4 17">Undecaprenyl-diphosphatase</fullName>
        <ecNumber evidence="3 17">3.6.1.27</ecNumber>
    </recommendedName>
    <alternativeName>
        <fullName evidence="15 17">Bacitracin resistance protein</fullName>
    </alternativeName>
    <alternativeName>
        <fullName evidence="14 17">Undecaprenyl pyrophosphate phosphatase</fullName>
    </alternativeName>
</protein>